<dbReference type="EMBL" id="JAWJZI010000005">
    <property type="protein sequence ID" value="MDV5170403.1"/>
    <property type="molecule type" value="Genomic_DNA"/>
</dbReference>
<dbReference type="SMART" id="SM00421">
    <property type="entry name" value="HTH_LUXR"/>
    <property type="match status" value="1"/>
</dbReference>
<proteinExistence type="predicted"/>
<organism evidence="5 6">
    <name type="scientific">Photobacterium rosenbergii</name>
    <dbReference type="NCBI Taxonomy" id="294936"/>
    <lineage>
        <taxon>Bacteria</taxon>
        <taxon>Pseudomonadati</taxon>
        <taxon>Pseudomonadota</taxon>
        <taxon>Gammaproteobacteria</taxon>
        <taxon>Vibrionales</taxon>
        <taxon>Vibrionaceae</taxon>
        <taxon>Photobacterium</taxon>
    </lineage>
</organism>
<dbReference type="PROSITE" id="PS50043">
    <property type="entry name" value="HTH_LUXR_2"/>
    <property type="match status" value="1"/>
</dbReference>
<dbReference type="Gene3D" id="1.10.10.10">
    <property type="entry name" value="Winged helix-like DNA-binding domain superfamily/Winged helix DNA-binding domain"/>
    <property type="match status" value="1"/>
</dbReference>
<sequence length="222" mass="25749">MIPAIKLYTKNKEIREAINQLIFYLPQDYNGQVYDSLYEMHQSESIEESENIYIVDYKSLTEVEKYIFHIQGDKRSWLLVNIDDAKATDTILWIDKGFVGVLSILELINNFATVINAIKHGQMCFPKSHTRLVIQFYQEKYINKNRKINDLFSASQLTTKEQDICRLVLSGLNNKQIASEKNISIHTVKSHVHNILTKLSVSSRSELLGLIINDYKENEYAN</sequence>
<keyword evidence="2" id="KW-0238">DNA-binding</keyword>
<dbReference type="SUPFAM" id="SSF46894">
    <property type="entry name" value="C-terminal effector domain of the bipartite response regulators"/>
    <property type="match status" value="1"/>
</dbReference>
<evidence type="ECO:0000313" key="6">
    <source>
        <dbReference type="Proteomes" id="UP001186452"/>
    </source>
</evidence>
<dbReference type="Pfam" id="PF00196">
    <property type="entry name" value="GerE"/>
    <property type="match status" value="1"/>
</dbReference>
<evidence type="ECO:0000313" key="5">
    <source>
        <dbReference type="EMBL" id="MDV5170403.1"/>
    </source>
</evidence>
<dbReference type="PRINTS" id="PR00038">
    <property type="entry name" value="HTHLUXR"/>
</dbReference>
<dbReference type="InterPro" id="IPR000792">
    <property type="entry name" value="Tscrpt_reg_LuxR_C"/>
</dbReference>
<dbReference type="InterPro" id="IPR036388">
    <property type="entry name" value="WH-like_DNA-bd_sf"/>
</dbReference>
<keyword evidence="3" id="KW-0804">Transcription</keyword>
<reference evidence="5 6" key="1">
    <citation type="submission" date="2023-10" db="EMBL/GenBank/DDBJ databases">
        <title>Marine bacteria isolated from horseshoe crab.</title>
        <authorList>
            <person name="Cheng T.H."/>
        </authorList>
    </citation>
    <scope>NUCLEOTIDE SEQUENCE [LARGE SCALE GENOMIC DNA]</scope>
    <source>
        <strain evidence="5 6">HSC6</strain>
    </source>
</reference>
<dbReference type="PANTHER" id="PTHR44688">
    <property type="entry name" value="DNA-BINDING TRANSCRIPTIONAL ACTIVATOR DEVR_DOSR"/>
    <property type="match status" value="1"/>
</dbReference>
<dbReference type="InterPro" id="IPR016032">
    <property type="entry name" value="Sig_transdc_resp-reg_C-effctor"/>
</dbReference>
<comment type="caution">
    <text evidence="5">The sequence shown here is derived from an EMBL/GenBank/DDBJ whole genome shotgun (WGS) entry which is preliminary data.</text>
</comment>
<keyword evidence="6" id="KW-1185">Reference proteome</keyword>
<evidence type="ECO:0000256" key="2">
    <source>
        <dbReference type="ARBA" id="ARBA00023125"/>
    </source>
</evidence>
<accession>A0ABU3ZJV4</accession>
<keyword evidence="1" id="KW-0805">Transcription regulation</keyword>
<feature type="domain" description="HTH luxR-type" evidence="4">
    <location>
        <begin position="150"/>
        <end position="215"/>
    </location>
</feature>
<name>A0ABU3ZJV4_9GAMM</name>
<dbReference type="PANTHER" id="PTHR44688:SF16">
    <property type="entry name" value="DNA-BINDING TRANSCRIPTIONAL ACTIVATOR DEVR_DOSR"/>
    <property type="match status" value="1"/>
</dbReference>
<evidence type="ECO:0000256" key="1">
    <source>
        <dbReference type="ARBA" id="ARBA00023015"/>
    </source>
</evidence>
<dbReference type="CDD" id="cd06170">
    <property type="entry name" value="LuxR_C_like"/>
    <property type="match status" value="1"/>
</dbReference>
<evidence type="ECO:0000256" key="3">
    <source>
        <dbReference type="ARBA" id="ARBA00023163"/>
    </source>
</evidence>
<protein>
    <submittedName>
        <fullName evidence="5">LuxR C-terminal-related transcriptional regulator</fullName>
    </submittedName>
</protein>
<evidence type="ECO:0000259" key="4">
    <source>
        <dbReference type="PROSITE" id="PS50043"/>
    </source>
</evidence>
<dbReference type="Proteomes" id="UP001186452">
    <property type="component" value="Unassembled WGS sequence"/>
</dbReference>
<dbReference type="RefSeq" id="WP_317523205.1">
    <property type="nucleotide sequence ID" value="NZ_JAWJZI010000005.1"/>
</dbReference>
<gene>
    <name evidence="5" type="ORF">R2X38_15465</name>
</gene>